<proteinExistence type="inferred from homology"/>
<dbReference type="InterPro" id="IPR002130">
    <property type="entry name" value="Cyclophilin-type_PPIase_dom"/>
</dbReference>
<evidence type="ECO:0000313" key="4">
    <source>
        <dbReference type="EMBL" id="GMH56385.1"/>
    </source>
</evidence>
<feature type="compositionally biased region" description="Basic and acidic residues" evidence="2">
    <location>
        <begin position="1"/>
        <end position="17"/>
    </location>
</feature>
<name>A0A9W6ZTH5_9STRA</name>
<gene>
    <name evidence="4" type="ORF">TrST_g4158</name>
</gene>
<dbReference type="PANTHER" id="PTHR11071:SF561">
    <property type="entry name" value="PEPTIDYL-PROLYL CIS-TRANS ISOMERASE D-RELATED"/>
    <property type="match status" value="1"/>
</dbReference>
<organism evidence="4 5">
    <name type="scientific">Triparma strigata</name>
    <dbReference type="NCBI Taxonomy" id="1606541"/>
    <lineage>
        <taxon>Eukaryota</taxon>
        <taxon>Sar</taxon>
        <taxon>Stramenopiles</taxon>
        <taxon>Ochrophyta</taxon>
        <taxon>Bolidophyceae</taxon>
        <taxon>Parmales</taxon>
        <taxon>Triparmaceae</taxon>
        <taxon>Triparma</taxon>
    </lineage>
</organism>
<comment type="catalytic activity">
    <reaction evidence="1">
        <text>[protein]-peptidylproline (omega=180) = [protein]-peptidylproline (omega=0)</text>
        <dbReference type="Rhea" id="RHEA:16237"/>
        <dbReference type="Rhea" id="RHEA-COMP:10747"/>
        <dbReference type="Rhea" id="RHEA-COMP:10748"/>
        <dbReference type="ChEBI" id="CHEBI:83833"/>
        <dbReference type="ChEBI" id="CHEBI:83834"/>
        <dbReference type="EC" id="5.2.1.8"/>
    </reaction>
</comment>
<evidence type="ECO:0000259" key="3">
    <source>
        <dbReference type="PROSITE" id="PS50072"/>
    </source>
</evidence>
<protein>
    <recommendedName>
        <fullName evidence="1">Peptidyl-prolyl cis-trans isomerase</fullName>
        <shortName evidence="1">PPIase</shortName>
        <ecNumber evidence="1">5.2.1.8</ecNumber>
    </recommendedName>
</protein>
<evidence type="ECO:0000256" key="1">
    <source>
        <dbReference type="RuleBase" id="RU363019"/>
    </source>
</evidence>
<dbReference type="Gene3D" id="2.40.100.10">
    <property type="entry name" value="Cyclophilin-like"/>
    <property type="match status" value="1"/>
</dbReference>
<dbReference type="EC" id="5.2.1.8" evidence="1"/>
<dbReference type="SUPFAM" id="SSF50891">
    <property type="entry name" value="Cyclophilin-like"/>
    <property type="match status" value="1"/>
</dbReference>
<dbReference type="AlphaFoldDB" id="A0A9W6ZTH5"/>
<dbReference type="OrthoDB" id="193499at2759"/>
<sequence>MFNRRKPEPYDPDKGRPISDSGGPASGGLFSRIAKAQEEEDEAGGVGQTPELRRKREENPFVYLEFVAGGRELGKVEIELRADIVPIASENFRQLCTGERGKSRKTGTKLHYKGTTLHRVVADKYIVGGDMNRGDGTHSECSFGTPTGKFPDENFLLRHTGPGVVGMMNLGPNSNGSQFYITTAETDWMDEKYVVIGAVTDQASLDTLFLLERLGTDWGQTKRQIYISNSGQKEL</sequence>
<reference evidence="5" key="1">
    <citation type="journal article" date="2023" name="Commun. Biol.">
        <title>Genome analysis of Parmales, the sister group of diatoms, reveals the evolutionary specialization of diatoms from phago-mixotrophs to photoautotrophs.</title>
        <authorList>
            <person name="Ban H."/>
            <person name="Sato S."/>
            <person name="Yoshikawa S."/>
            <person name="Yamada K."/>
            <person name="Nakamura Y."/>
            <person name="Ichinomiya M."/>
            <person name="Sato N."/>
            <person name="Blanc-Mathieu R."/>
            <person name="Endo H."/>
            <person name="Kuwata A."/>
            <person name="Ogata H."/>
        </authorList>
    </citation>
    <scope>NUCLEOTIDE SEQUENCE [LARGE SCALE GENOMIC DNA]</scope>
    <source>
        <strain evidence="5">NIES 3701</strain>
    </source>
</reference>
<dbReference type="EMBL" id="BRXY01000039">
    <property type="protein sequence ID" value="GMH56385.1"/>
    <property type="molecule type" value="Genomic_DNA"/>
</dbReference>
<dbReference type="GO" id="GO:0006457">
    <property type="term" value="P:protein folding"/>
    <property type="evidence" value="ECO:0007669"/>
    <property type="project" value="TreeGrafter"/>
</dbReference>
<dbReference type="GO" id="GO:0003755">
    <property type="term" value="F:peptidyl-prolyl cis-trans isomerase activity"/>
    <property type="evidence" value="ECO:0007669"/>
    <property type="project" value="UniProtKB-UniRule"/>
</dbReference>
<evidence type="ECO:0000313" key="5">
    <source>
        <dbReference type="Proteomes" id="UP001165085"/>
    </source>
</evidence>
<dbReference type="Proteomes" id="UP001165085">
    <property type="component" value="Unassembled WGS sequence"/>
</dbReference>
<evidence type="ECO:0000256" key="2">
    <source>
        <dbReference type="SAM" id="MobiDB-lite"/>
    </source>
</evidence>
<keyword evidence="5" id="KW-1185">Reference proteome</keyword>
<dbReference type="GO" id="GO:0005737">
    <property type="term" value="C:cytoplasm"/>
    <property type="evidence" value="ECO:0007669"/>
    <property type="project" value="TreeGrafter"/>
</dbReference>
<dbReference type="Pfam" id="PF00160">
    <property type="entry name" value="Pro_isomerase"/>
    <property type="match status" value="1"/>
</dbReference>
<feature type="domain" description="PPIase cyclophilin-type" evidence="3">
    <location>
        <begin position="63"/>
        <end position="232"/>
    </location>
</feature>
<keyword evidence="1" id="KW-0697">Rotamase</keyword>
<dbReference type="PRINTS" id="PR00153">
    <property type="entry name" value="CSAPPISMRASE"/>
</dbReference>
<feature type="region of interest" description="Disordered" evidence="2">
    <location>
        <begin position="1"/>
        <end position="53"/>
    </location>
</feature>
<comment type="caution">
    <text evidence="4">The sequence shown here is derived from an EMBL/GenBank/DDBJ whole genome shotgun (WGS) entry which is preliminary data.</text>
</comment>
<comment type="function">
    <text evidence="1">PPIases accelerate the folding of proteins. It catalyzes the cis-trans isomerization of proline imidic peptide bonds in oligopeptides.</text>
</comment>
<keyword evidence="1" id="KW-0413">Isomerase</keyword>
<comment type="similarity">
    <text evidence="1">Belongs to the cyclophilin-type PPIase family.</text>
</comment>
<accession>A0A9W6ZTH5</accession>
<dbReference type="GO" id="GO:0016018">
    <property type="term" value="F:cyclosporin A binding"/>
    <property type="evidence" value="ECO:0007669"/>
    <property type="project" value="TreeGrafter"/>
</dbReference>
<dbReference type="PROSITE" id="PS50072">
    <property type="entry name" value="CSA_PPIASE_2"/>
    <property type="match status" value="1"/>
</dbReference>
<dbReference type="InterPro" id="IPR029000">
    <property type="entry name" value="Cyclophilin-like_dom_sf"/>
</dbReference>
<dbReference type="PANTHER" id="PTHR11071">
    <property type="entry name" value="PEPTIDYL-PROLYL CIS-TRANS ISOMERASE"/>
    <property type="match status" value="1"/>
</dbReference>